<gene>
    <name evidence="2" type="ORF">GK011_21175</name>
</gene>
<sequence length="136" mass="16060">MLIIEESEKKLSQDDFFEFESFFRRELPEEFKRFYLTNNGGYLPENFTGYPFLFNGFISIKYGKAPIEKTYCDLITGFPQLKNLIPFADDSGGNCFLLSLRDEDYGKIYIWLMDEKKLIFVSDSFKEFIDELSQVN</sequence>
<reference evidence="2 3" key="1">
    <citation type="submission" date="2019-11" db="EMBL/GenBank/DDBJ databases">
        <title>Erwinia sp. nov., isolated from feces of birds in Tibet plateau of China.</title>
        <authorList>
            <person name="Ge Y."/>
        </authorList>
    </citation>
    <scope>NUCLEOTIDE SEQUENCE [LARGE SCALE GENOMIC DNA]</scope>
    <source>
        <strain evidence="2 3">J316</strain>
    </source>
</reference>
<dbReference type="InterPro" id="IPR018958">
    <property type="entry name" value="Knr4/Smi1-like_dom"/>
</dbReference>
<dbReference type="Pfam" id="PF09346">
    <property type="entry name" value="SMI1_KNR4"/>
    <property type="match status" value="1"/>
</dbReference>
<dbReference type="InterPro" id="IPR037883">
    <property type="entry name" value="Knr4/Smi1-like_sf"/>
</dbReference>
<dbReference type="Gene3D" id="3.40.1580.10">
    <property type="entry name" value="SMI1/KNR4-like"/>
    <property type="match status" value="1"/>
</dbReference>
<dbReference type="SUPFAM" id="SSF160631">
    <property type="entry name" value="SMI1/KNR4-like"/>
    <property type="match status" value="1"/>
</dbReference>
<comment type="caution">
    <text evidence="2">The sequence shown here is derived from an EMBL/GenBank/DDBJ whole genome shotgun (WGS) entry which is preliminary data.</text>
</comment>
<name>A0ABW9RHD0_9GAMM</name>
<evidence type="ECO:0000259" key="1">
    <source>
        <dbReference type="SMART" id="SM00860"/>
    </source>
</evidence>
<dbReference type="RefSeq" id="WP_154754641.1">
    <property type="nucleotide sequence ID" value="NZ_WLZX01000021.1"/>
</dbReference>
<dbReference type="SMART" id="SM00860">
    <property type="entry name" value="SMI1_KNR4"/>
    <property type="match status" value="1"/>
</dbReference>
<proteinExistence type="predicted"/>
<evidence type="ECO:0000313" key="3">
    <source>
        <dbReference type="Proteomes" id="UP000480164"/>
    </source>
</evidence>
<dbReference type="EMBL" id="WLZX01000021">
    <property type="protein sequence ID" value="MTD29436.1"/>
    <property type="molecule type" value="Genomic_DNA"/>
</dbReference>
<feature type="domain" description="Knr4/Smi1-like" evidence="1">
    <location>
        <begin position="10"/>
        <end position="131"/>
    </location>
</feature>
<organism evidence="2 3">
    <name type="scientific">Erwinia sorbitola</name>
    <dbReference type="NCBI Taxonomy" id="2681984"/>
    <lineage>
        <taxon>Bacteria</taxon>
        <taxon>Pseudomonadati</taxon>
        <taxon>Pseudomonadota</taxon>
        <taxon>Gammaproteobacteria</taxon>
        <taxon>Enterobacterales</taxon>
        <taxon>Erwiniaceae</taxon>
        <taxon>Erwinia</taxon>
    </lineage>
</organism>
<accession>A0ABW9RHD0</accession>
<keyword evidence="3" id="KW-1185">Reference proteome</keyword>
<protein>
    <submittedName>
        <fullName evidence="2">SMI1/KNR4 family protein</fullName>
    </submittedName>
</protein>
<evidence type="ECO:0000313" key="2">
    <source>
        <dbReference type="EMBL" id="MTD29436.1"/>
    </source>
</evidence>
<dbReference type="Proteomes" id="UP000480164">
    <property type="component" value="Unassembled WGS sequence"/>
</dbReference>